<reference evidence="2 3" key="1">
    <citation type="submission" date="2017-06" db="EMBL/GenBank/DDBJ databases">
        <title>the draft geome sequence of Illustriluteabacillus marina B3227.</title>
        <authorList>
            <person name="He R.-H."/>
            <person name="Du Z.-J."/>
        </authorList>
    </citation>
    <scope>NUCLEOTIDE SEQUENCE [LARGE SCALE GENOMIC DNA]</scope>
    <source>
        <strain evidence="2 3">B3227</strain>
    </source>
</reference>
<evidence type="ECO:0008006" key="4">
    <source>
        <dbReference type="Google" id="ProtNLM"/>
    </source>
</evidence>
<dbReference type="Proteomes" id="UP000243524">
    <property type="component" value="Unassembled WGS sequence"/>
</dbReference>
<dbReference type="Pfam" id="PF14007">
    <property type="entry name" value="YtpI"/>
    <property type="match status" value="1"/>
</dbReference>
<keyword evidence="1" id="KW-0812">Transmembrane</keyword>
<dbReference type="EMBL" id="PJNH01000001">
    <property type="protein sequence ID" value="PKR79280.1"/>
    <property type="molecule type" value="Genomic_DNA"/>
</dbReference>
<comment type="caution">
    <text evidence="2">The sequence shown here is derived from an EMBL/GenBank/DDBJ whole genome shotgun (WGS) entry which is preliminary data.</text>
</comment>
<accession>A0A2I0QYS7</accession>
<gene>
    <name evidence="2" type="ORF">CEY16_05940</name>
</gene>
<evidence type="ECO:0000313" key="3">
    <source>
        <dbReference type="Proteomes" id="UP000243524"/>
    </source>
</evidence>
<feature type="transmembrane region" description="Helical" evidence="1">
    <location>
        <begin position="36"/>
        <end position="55"/>
    </location>
</feature>
<dbReference type="InterPro" id="IPR025618">
    <property type="entry name" value="YtpI"/>
</dbReference>
<evidence type="ECO:0000313" key="2">
    <source>
        <dbReference type="EMBL" id="PKR79280.1"/>
    </source>
</evidence>
<keyword evidence="1" id="KW-1133">Transmembrane helix</keyword>
<dbReference type="OrthoDB" id="2453019at2"/>
<evidence type="ECO:0000256" key="1">
    <source>
        <dbReference type="SAM" id="Phobius"/>
    </source>
</evidence>
<feature type="transmembrane region" description="Helical" evidence="1">
    <location>
        <begin position="6"/>
        <end position="24"/>
    </location>
</feature>
<name>A0A2I0QYS7_9BACI</name>
<protein>
    <recommendedName>
        <fullName evidence="4">YtpI-like protein</fullName>
    </recommendedName>
</protein>
<dbReference type="RefSeq" id="WP_101331024.1">
    <property type="nucleotide sequence ID" value="NZ_PJNH01000001.1"/>
</dbReference>
<sequence length="97" mass="11351">MPFFISIIVISFILYVFFKVRILNEKEPVKMHYTNAKARMALGTFISAFGINQYVFYETQLALFIGIVFLILGIAQIVYGYKLFKHFRNELLKVSDQ</sequence>
<organism evidence="2 3">
    <name type="scientific">Halalkalibacillus sediminis</name>
    <dbReference type="NCBI Taxonomy" id="2018042"/>
    <lineage>
        <taxon>Bacteria</taxon>
        <taxon>Bacillati</taxon>
        <taxon>Bacillota</taxon>
        <taxon>Bacilli</taxon>
        <taxon>Bacillales</taxon>
        <taxon>Bacillaceae</taxon>
        <taxon>Halalkalibacillus</taxon>
    </lineage>
</organism>
<keyword evidence="3" id="KW-1185">Reference proteome</keyword>
<keyword evidence="1" id="KW-0472">Membrane</keyword>
<proteinExistence type="predicted"/>
<dbReference type="AlphaFoldDB" id="A0A2I0QYS7"/>
<feature type="transmembrane region" description="Helical" evidence="1">
    <location>
        <begin position="61"/>
        <end position="81"/>
    </location>
</feature>